<sequence>MTPCMYLKLHNKLLGGKKSSHRTLLYMTHCSKQPVAKTYNVSSTLYRTYRCAVGSVARSPYSLQLILRLPLWALVRVCYRCAESTWAGAITRKDKQHTTCVLLYCGELGDNQGVSLRKKSSPHKQLHSQSKPKKPQPATYKICKRL</sequence>
<feature type="compositionally biased region" description="Basic residues" evidence="1">
    <location>
        <begin position="116"/>
        <end position="134"/>
    </location>
</feature>
<keyword evidence="3" id="KW-1185">Reference proteome</keyword>
<protein>
    <submittedName>
        <fullName evidence="2">Uncharacterized protein</fullName>
    </submittedName>
</protein>
<evidence type="ECO:0000313" key="3">
    <source>
        <dbReference type="Proteomes" id="UP001469553"/>
    </source>
</evidence>
<comment type="caution">
    <text evidence="2">The sequence shown here is derived from an EMBL/GenBank/DDBJ whole genome shotgun (WGS) entry which is preliminary data.</text>
</comment>
<evidence type="ECO:0000256" key="1">
    <source>
        <dbReference type="SAM" id="MobiDB-lite"/>
    </source>
</evidence>
<dbReference type="EMBL" id="JAHRIP010076366">
    <property type="protein sequence ID" value="MEQ2311072.1"/>
    <property type="molecule type" value="Genomic_DNA"/>
</dbReference>
<accession>A0ABV0ZZ21</accession>
<feature type="region of interest" description="Disordered" evidence="1">
    <location>
        <begin position="116"/>
        <end position="138"/>
    </location>
</feature>
<reference evidence="2 3" key="1">
    <citation type="submission" date="2021-06" db="EMBL/GenBank/DDBJ databases">
        <authorList>
            <person name="Palmer J.M."/>
        </authorList>
    </citation>
    <scope>NUCLEOTIDE SEQUENCE [LARGE SCALE GENOMIC DNA]</scope>
    <source>
        <strain evidence="2 3">AS_MEX2019</strain>
        <tissue evidence="2">Muscle</tissue>
    </source>
</reference>
<organism evidence="2 3">
    <name type="scientific">Ameca splendens</name>
    <dbReference type="NCBI Taxonomy" id="208324"/>
    <lineage>
        <taxon>Eukaryota</taxon>
        <taxon>Metazoa</taxon>
        <taxon>Chordata</taxon>
        <taxon>Craniata</taxon>
        <taxon>Vertebrata</taxon>
        <taxon>Euteleostomi</taxon>
        <taxon>Actinopterygii</taxon>
        <taxon>Neopterygii</taxon>
        <taxon>Teleostei</taxon>
        <taxon>Neoteleostei</taxon>
        <taxon>Acanthomorphata</taxon>
        <taxon>Ovalentaria</taxon>
        <taxon>Atherinomorphae</taxon>
        <taxon>Cyprinodontiformes</taxon>
        <taxon>Goodeidae</taxon>
        <taxon>Ameca</taxon>
    </lineage>
</organism>
<name>A0ABV0ZZ21_9TELE</name>
<evidence type="ECO:0000313" key="2">
    <source>
        <dbReference type="EMBL" id="MEQ2311072.1"/>
    </source>
</evidence>
<proteinExistence type="predicted"/>
<dbReference type="Proteomes" id="UP001469553">
    <property type="component" value="Unassembled WGS sequence"/>
</dbReference>
<gene>
    <name evidence="2" type="ORF">AMECASPLE_015830</name>
</gene>